<dbReference type="RefSeq" id="WP_307256026.1">
    <property type="nucleotide sequence ID" value="NZ_JAUSUC010000003.1"/>
</dbReference>
<evidence type="ECO:0000256" key="1">
    <source>
        <dbReference type="ARBA" id="ARBA00011040"/>
    </source>
</evidence>
<dbReference type="InterPro" id="IPR027417">
    <property type="entry name" value="P-loop_NTPase"/>
</dbReference>
<dbReference type="PIRSF" id="PIRSF001327">
    <property type="entry name" value="Arsenical_pump-driving_ATPase"/>
    <property type="match status" value="1"/>
</dbReference>
<comment type="similarity">
    <text evidence="1">Belongs to the arsA ATPase family.</text>
</comment>
<proteinExistence type="inferred from homology"/>
<reference evidence="3" key="1">
    <citation type="submission" date="2023-07" db="EMBL/GenBank/DDBJ databases">
        <title>Genomic Encyclopedia of Type Strains, Phase IV (KMG-IV): sequencing the most valuable type-strain genomes for metagenomic binning, comparative biology and taxonomic classification.</title>
        <authorList>
            <person name="Goeker M."/>
        </authorList>
    </citation>
    <scope>NUCLEOTIDE SEQUENCE</scope>
    <source>
        <strain evidence="3">DSM 23947</strain>
    </source>
</reference>
<dbReference type="Gene3D" id="3.40.50.300">
    <property type="entry name" value="P-loop containing nucleotide triphosphate hydrolases"/>
    <property type="match status" value="2"/>
</dbReference>
<dbReference type="InterPro" id="IPR027541">
    <property type="entry name" value="Ars_ATPase"/>
</dbReference>
<gene>
    <name evidence="3" type="ORF">J2S13_000418</name>
</gene>
<dbReference type="PANTHER" id="PTHR10803">
    <property type="entry name" value="ARSENICAL PUMP-DRIVING ATPASE ARSENITE-TRANSLOCATING ATPASE"/>
    <property type="match status" value="1"/>
</dbReference>
<dbReference type="GO" id="GO:0015446">
    <property type="term" value="F:ATPase-coupled arsenite transmembrane transporter activity"/>
    <property type="evidence" value="ECO:0007669"/>
    <property type="project" value="InterPro"/>
</dbReference>
<keyword evidence="4" id="KW-1185">Reference proteome</keyword>
<evidence type="ECO:0000259" key="2">
    <source>
        <dbReference type="SMART" id="SM00382"/>
    </source>
</evidence>
<dbReference type="InterPro" id="IPR003593">
    <property type="entry name" value="AAA+_ATPase"/>
</dbReference>
<evidence type="ECO:0000313" key="3">
    <source>
        <dbReference type="EMBL" id="MDQ0214023.1"/>
    </source>
</evidence>
<dbReference type="SMART" id="SM00382">
    <property type="entry name" value="AAA"/>
    <property type="match status" value="2"/>
</dbReference>
<dbReference type="GO" id="GO:0016887">
    <property type="term" value="F:ATP hydrolysis activity"/>
    <property type="evidence" value="ECO:0007669"/>
    <property type="project" value="InterPro"/>
</dbReference>
<dbReference type="NCBIfam" id="TIGR00345">
    <property type="entry name" value="GET3_arsA_TRC40"/>
    <property type="match status" value="1"/>
</dbReference>
<dbReference type="GO" id="GO:0005524">
    <property type="term" value="F:ATP binding"/>
    <property type="evidence" value="ECO:0007669"/>
    <property type="project" value="InterPro"/>
</dbReference>
<dbReference type="Pfam" id="PF02374">
    <property type="entry name" value="ArsA_ATPase"/>
    <property type="match status" value="3"/>
</dbReference>
<dbReference type="PANTHER" id="PTHR10803:SF3">
    <property type="entry name" value="ATPASE GET3"/>
    <property type="match status" value="1"/>
</dbReference>
<dbReference type="AlphaFoldDB" id="A0AAJ1WI49"/>
<accession>A0AAJ1WI49</accession>
<feature type="domain" description="AAA+ ATPase" evidence="2">
    <location>
        <begin position="11"/>
        <end position="241"/>
    </location>
</feature>
<dbReference type="Proteomes" id="UP001237207">
    <property type="component" value="Unassembled WGS sequence"/>
</dbReference>
<dbReference type="CDD" id="cd02035">
    <property type="entry name" value="ArsA"/>
    <property type="match status" value="2"/>
</dbReference>
<evidence type="ECO:0000313" key="4">
    <source>
        <dbReference type="Proteomes" id="UP001237207"/>
    </source>
</evidence>
<dbReference type="InterPro" id="IPR025723">
    <property type="entry name" value="ArsA/GET3_ATPase-like"/>
</dbReference>
<feature type="domain" description="AAA+ ATPase" evidence="2">
    <location>
        <begin position="329"/>
        <end position="526"/>
    </location>
</feature>
<comment type="caution">
    <text evidence="3">The sequence shown here is derived from an EMBL/GenBank/DDBJ whole genome shotgun (WGS) entry which is preliminary data.</text>
</comment>
<protein>
    <submittedName>
        <fullName evidence="3">Arsenite-transporting ATPase</fullName>
    </submittedName>
</protein>
<organism evidence="3 4">
    <name type="scientific">Oikeobacillus pervagus</name>
    <dbReference type="NCBI Taxonomy" id="1325931"/>
    <lineage>
        <taxon>Bacteria</taxon>
        <taxon>Bacillati</taxon>
        <taxon>Bacillota</taxon>
        <taxon>Bacilli</taxon>
        <taxon>Bacillales</taxon>
        <taxon>Bacillaceae</taxon>
        <taxon>Oikeobacillus</taxon>
    </lineage>
</organism>
<dbReference type="NCBIfam" id="TIGR04291">
    <property type="entry name" value="arsen_driv_ArsA"/>
    <property type="match status" value="1"/>
</dbReference>
<dbReference type="InterPro" id="IPR016300">
    <property type="entry name" value="ATPase_ArsA/GET3"/>
</dbReference>
<dbReference type="EMBL" id="JAUSUC010000003">
    <property type="protein sequence ID" value="MDQ0214023.1"/>
    <property type="molecule type" value="Genomic_DNA"/>
</dbReference>
<sequence>MYPTFSPNHIQTPFLFFTGKGGVGKTSTACATAVALADRGKKVLLISTDPASNLQDVFGIELTSTPKSVPMVENLFASNIDPESSAKVYREKVVGPYRDQFPEAVIATMEEQLSGACTVEIAAFDEFTGFLTNKEILNSYDHIIFDTAPTGHTLRLLQLPTAWNGFLEEGTHGASCLGPLSGLGDKKELYSKAVSTLSDSTKTSLILVTRPDVSTTLEADRASKELKEIGIQNQMLIINGLLQKQNEGDKVSAAFYHRQREALKQIPDNLKETATYSLPYVSYSLTGVENLRHLFKLYDQVPATHLFTEDQAIQLPGLKTVIDELAANKAKLIFTMGKGGVGKTTVASAIAVGLVEKGHRVHLTTTDPAAHLEYQFQSNQVNQNLSISCIDPKVEVEKYKAEVVAKSSKELDEASLDYLKEDLESPCTEEIAVFQAFADVVARSEEEIVVIDTAPTGHTLLLLDASEAYSKEIARSTGDVPENAKRLLPKIRNQKETAVVIVTLAEATPVLEASRLQDDLSRANIFPQWWVINQSLSVTNTKDPFLKGKANAEQEWIQEIKDKRAEKCAIIPWFPEEKIGYNKLKDYNNEGTTLK</sequence>
<dbReference type="SUPFAM" id="SSF52540">
    <property type="entry name" value="P-loop containing nucleoside triphosphate hydrolases"/>
    <property type="match status" value="2"/>
</dbReference>
<name>A0AAJ1WI49_9BACI</name>